<evidence type="ECO:0000313" key="3">
    <source>
        <dbReference type="EMBL" id="MBR0552296.1"/>
    </source>
</evidence>
<dbReference type="Pfam" id="PF13590">
    <property type="entry name" value="DUF4136"/>
    <property type="match status" value="1"/>
</dbReference>
<evidence type="ECO:0000313" key="4">
    <source>
        <dbReference type="Proteomes" id="UP000676996"/>
    </source>
</evidence>
<reference evidence="3" key="1">
    <citation type="submission" date="2021-04" db="EMBL/GenBank/DDBJ databases">
        <title>Ouciella asimina sp. nov., isolated from the surface seawater in the hydrothermal field of Okinawa Trough.</title>
        <authorList>
            <person name="Shuang W."/>
        </authorList>
    </citation>
    <scope>NUCLEOTIDE SEQUENCE</scope>
    <source>
        <strain evidence="3">LXI357</strain>
    </source>
</reference>
<feature type="chain" id="PRO_5035800891" evidence="1">
    <location>
        <begin position="23"/>
        <end position="197"/>
    </location>
</feature>
<dbReference type="Proteomes" id="UP000676996">
    <property type="component" value="Unassembled WGS sequence"/>
</dbReference>
<dbReference type="RefSeq" id="WP_284053584.1">
    <property type="nucleotide sequence ID" value="NZ_JAGRQC010000002.1"/>
</dbReference>
<keyword evidence="1" id="KW-0732">Signal</keyword>
<dbReference type="InterPro" id="IPR025411">
    <property type="entry name" value="DUF4136"/>
</dbReference>
<organism evidence="3 4">
    <name type="scientific">Stakelama marina</name>
    <dbReference type="NCBI Taxonomy" id="2826939"/>
    <lineage>
        <taxon>Bacteria</taxon>
        <taxon>Pseudomonadati</taxon>
        <taxon>Pseudomonadota</taxon>
        <taxon>Alphaproteobacteria</taxon>
        <taxon>Sphingomonadales</taxon>
        <taxon>Sphingomonadaceae</taxon>
        <taxon>Stakelama</taxon>
    </lineage>
</organism>
<dbReference type="EMBL" id="JAGRQC010000002">
    <property type="protein sequence ID" value="MBR0552296.1"/>
    <property type="molecule type" value="Genomic_DNA"/>
</dbReference>
<comment type="caution">
    <text evidence="3">The sequence shown here is derived from an EMBL/GenBank/DDBJ whole genome shotgun (WGS) entry which is preliminary data.</text>
</comment>
<evidence type="ECO:0000259" key="2">
    <source>
        <dbReference type="Pfam" id="PF13590"/>
    </source>
</evidence>
<proteinExistence type="predicted"/>
<accession>A0A8T4IJF2</accession>
<dbReference type="AlphaFoldDB" id="A0A8T4IJF2"/>
<feature type="domain" description="DUF4136" evidence="2">
    <location>
        <begin position="56"/>
        <end position="188"/>
    </location>
</feature>
<gene>
    <name evidence="3" type="ORF">J7S20_07250</name>
</gene>
<evidence type="ECO:0000256" key="1">
    <source>
        <dbReference type="SAM" id="SignalP"/>
    </source>
</evidence>
<feature type="signal peptide" evidence="1">
    <location>
        <begin position="1"/>
        <end position="22"/>
    </location>
</feature>
<dbReference type="PROSITE" id="PS51257">
    <property type="entry name" value="PROKAR_LIPOPROTEIN"/>
    <property type="match status" value="1"/>
</dbReference>
<keyword evidence="4" id="KW-1185">Reference proteome</keyword>
<name>A0A8T4IJF2_9SPHN</name>
<sequence length="197" mass="20268">MRKTGMIALGAVALLMGGCATPGMGPVDVTRYHLDAPLTRASFTVEPLKTGDTISPEYESYAAAVRREMQAIGFTPAPGSESSEYIAAMSFTRAPMGVIRKRSPFSIGIGGGSVGGNVGVGGGANIGIGGGTRQVIGTELAVQIRRRSDDTTVWEGRAVTQSISGAEDAQPKMVADKLASALFKGFPGESGITTTVK</sequence>
<protein>
    <submittedName>
        <fullName evidence="3">DUF4136 domain-containing protein</fullName>
    </submittedName>
</protein>